<name>A0A9P6DBK8_PLEER</name>
<dbReference type="Proteomes" id="UP000807025">
    <property type="component" value="Unassembled WGS sequence"/>
</dbReference>
<gene>
    <name evidence="2" type="ORF">BDN71DRAFT_1144497</name>
</gene>
<sequence>MEVETQDYDSDGPRSMVLVWVCFSFSRVCYYLYADGVLCSILVGFRKATRPPEVSSCRSLTGRRATRSFLSYVGSIRPLQLFRKH</sequence>
<dbReference type="EMBL" id="MU154527">
    <property type="protein sequence ID" value="KAF9500586.1"/>
    <property type="molecule type" value="Genomic_DNA"/>
</dbReference>
<evidence type="ECO:0000256" key="1">
    <source>
        <dbReference type="SAM" id="Phobius"/>
    </source>
</evidence>
<organism evidence="2 3">
    <name type="scientific">Pleurotus eryngii</name>
    <name type="common">Boletus of the steppes</name>
    <dbReference type="NCBI Taxonomy" id="5323"/>
    <lineage>
        <taxon>Eukaryota</taxon>
        <taxon>Fungi</taxon>
        <taxon>Dikarya</taxon>
        <taxon>Basidiomycota</taxon>
        <taxon>Agaricomycotina</taxon>
        <taxon>Agaricomycetes</taxon>
        <taxon>Agaricomycetidae</taxon>
        <taxon>Agaricales</taxon>
        <taxon>Pleurotineae</taxon>
        <taxon>Pleurotaceae</taxon>
        <taxon>Pleurotus</taxon>
    </lineage>
</organism>
<keyword evidence="1" id="KW-0472">Membrane</keyword>
<evidence type="ECO:0000313" key="3">
    <source>
        <dbReference type="Proteomes" id="UP000807025"/>
    </source>
</evidence>
<dbReference type="OrthoDB" id="1099063at2759"/>
<comment type="caution">
    <text evidence="2">The sequence shown here is derived from an EMBL/GenBank/DDBJ whole genome shotgun (WGS) entry which is preliminary data.</text>
</comment>
<protein>
    <submittedName>
        <fullName evidence="2">Uncharacterized protein</fullName>
    </submittedName>
</protein>
<keyword evidence="1" id="KW-0812">Transmembrane</keyword>
<dbReference type="AlphaFoldDB" id="A0A9P6DBK8"/>
<reference evidence="2" key="1">
    <citation type="submission" date="2020-11" db="EMBL/GenBank/DDBJ databases">
        <authorList>
            <consortium name="DOE Joint Genome Institute"/>
            <person name="Ahrendt S."/>
            <person name="Riley R."/>
            <person name="Andreopoulos W."/>
            <person name="Labutti K."/>
            <person name="Pangilinan J."/>
            <person name="Ruiz-Duenas F.J."/>
            <person name="Barrasa J.M."/>
            <person name="Sanchez-Garcia M."/>
            <person name="Camarero S."/>
            <person name="Miyauchi S."/>
            <person name="Serrano A."/>
            <person name="Linde D."/>
            <person name="Babiker R."/>
            <person name="Drula E."/>
            <person name="Ayuso-Fernandez I."/>
            <person name="Pacheco R."/>
            <person name="Padilla G."/>
            <person name="Ferreira P."/>
            <person name="Barriuso J."/>
            <person name="Kellner H."/>
            <person name="Castanera R."/>
            <person name="Alfaro M."/>
            <person name="Ramirez L."/>
            <person name="Pisabarro A.G."/>
            <person name="Kuo A."/>
            <person name="Tritt A."/>
            <person name="Lipzen A."/>
            <person name="He G."/>
            <person name="Yan M."/>
            <person name="Ng V."/>
            <person name="Cullen D."/>
            <person name="Martin F."/>
            <person name="Rosso M.-N."/>
            <person name="Henrissat B."/>
            <person name="Hibbett D."/>
            <person name="Martinez A.T."/>
            <person name="Grigoriev I.V."/>
        </authorList>
    </citation>
    <scope>NUCLEOTIDE SEQUENCE</scope>
    <source>
        <strain evidence="2">ATCC 90797</strain>
    </source>
</reference>
<keyword evidence="1" id="KW-1133">Transmembrane helix</keyword>
<proteinExistence type="predicted"/>
<evidence type="ECO:0000313" key="2">
    <source>
        <dbReference type="EMBL" id="KAF9500586.1"/>
    </source>
</evidence>
<feature type="transmembrane region" description="Helical" evidence="1">
    <location>
        <begin position="17"/>
        <end position="45"/>
    </location>
</feature>
<accession>A0A9P6DBK8</accession>
<keyword evidence="3" id="KW-1185">Reference proteome</keyword>